<evidence type="ECO:0000256" key="5">
    <source>
        <dbReference type="SAM" id="MobiDB-lite"/>
    </source>
</evidence>
<dbReference type="Proteomes" id="UP001390339">
    <property type="component" value="Unassembled WGS sequence"/>
</dbReference>
<feature type="domain" description="DUF202" evidence="7">
    <location>
        <begin position="68"/>
        <end position="139"/>
    </location>
</feature>
<protein>
    <recommendedName>
        <fullName evidence="7">DUF202 domain-containing protein</fullName>
    </recommendedName>
</protein>
<sequence>MQRGSWENGDVVDSTTSRASGCCGGALSASKLGKPVEYPRDLIPSDNPFWSWPFLGPLLLENESSDARDHCANERTFLSYLRLSIYMAIVSVAIVVSFHLRSQPSALELRIAKPLGIIFWILAFACLLVGFGNYTKTVNKYANRTAIVQTGWITQTIMSLVALSIIGTCVILLVIAKVQVD</sequence>
<feature type="transmembrane region" description="Helical" evidence="6">
    <location>
        <begin position="112"/>
        <end position="132"/>
    </location>
</feature>
<dbReference type="InterPro" id="IPR052053">
    <property type="entry name" value="IM_YidH-like"/>
</dbReference>
<evidence type="ECO:0000259" key="7">
    <source>
        <dbReference type="Pfam" id="PF02656"/>
    </source>
</evidence>
<feature type="region of interest" description="Disordered" evidence="5">
    <location>
        <begin position="1"/>
        <end position="22"/>
    </location>
</feature>
<comment type="subcellular location">
    <subcellularLocation>
        <location evidence="1">Endomembrane system</location>
        <topology evidence="1">Multi-pass membrane protein</topology>
    </subcellularLocation>
</comment>
<evidence type="ECO:0000313" key="9">
    <source>
        <dbReference type="Proteomes" id="UP001390339"/>
    </source>
</evidence>
<dbReference type="PANTHER" id="PTHR34187:SF3">
    <property type="entry name" value="DUF DOMAIN PROTEIN (AFU_ORTHOLOGUE AFUA_6G11150)"/>
    <property type="match status" value="1"/>
</dbReference>
<evidence type="ECO:0000256" key="3">
    <source>
        <dbReference type="ARBA" id="ARBA00022989"/>
    </source>
</evidence>
<evidence type="ECO:0000256" key="6">
    <source>
        <dbReference type="SAM" id="Phobius"/>
    </source>
</evidence>
<dbReference type="EMBL" id="JAPCWZ010000004">
    <property type="protein sequence ID" value="KAK8868617.1"/>
    <property type="molecule type" value="Genomic_DNA"/>
</dbReference>
<evidence type="ECO:0000256" key="1">
    <source>
        <dbReference type="ARBA" id="ARBA00004127"/>
    </source>
</evidence>
<keyword evidence="4 6" id="KW-0472">Membrane</keyword>
<evidence type="ECO:0000313" key="8">
    <source>
        <dbReference type="EMBL" id="KAK8868617.1"/>
    </source>
</evidence>
<feature type="transmembrane region" description="Helical" evidence="6">
    <location>
        <begin position="152"/>
        <end position="176"/>
    </location>
</feature>
<evidence type="ECO:0000256" key="4">
    <source>
        <dbReference type="ARBA" id="ARBA00023136"/>
    </source>
</evidence>
<organism evidence="8 9">
    <name type="scientific">Apiospora arundinis</name>
    <dbReference type="NCBI Taxonomy" id="335852"/>
    <lineage>
        <taxon>Eukaryota</taxon>
        <taxon>Fungi</taxon>
        <taxon>Dikarya</taxon>
        <taxon>Ascomycota</taxon>
        <taxon>Pezizomycotina</taxon>
        <taxon>Sordariomycetes</taxon>
        <taxon>Xylariomycetidae</taxon>
        <taxon>Amphisphaeriales</taxon>
        <taxon>Apiosporaceae</taxon>
        <taxon>Apiospora</taxon>
    </lineage>
</organism>
<name>A0ABR2IVE3_9PEZI</name>
<dbReference type="Pfam" id="PF02656">
    <property type="entry name" value="DUF202"/>
    <property type="match status" value="1"/>
</dbReference>
<dbReference type="InterPro" id="IPR003807">
    <property type="entry name" value="DUF202"/>
</dbReference>
<proteinExistence type="predicted"/>
<dbReference type="PANTHER" id="PTHR34187">
    <property type="entry name" value="FGR18P"/>
    <property type="match status" value="1"/>
</dbReference>
<keyword evidence="2 6" id="KW-0812">Transmembrane</keyword>
<accession>A0ABR2IVE3</accession>
<feature type="transmembrane region" description="Helical" evidence="6">
    <location>
        <begin position="83"/>
        <end position="100"/>
    </location>
</feature>
<comment type="caution">
    <text evidence="8">The sequence shown here is derived from an EMBL/GenBank/DDBJ whole genome shotgun (WGS) entry which is preliminary data.</text>
</comment>
<keyword evidence="3 6" id="KW-1133">Transmembrane helix</keyword>
<reference evidence="8 9" key="1">
    <citation type="journal article" date="2024" name="IMA Fungus">
        <title>Apiospora arundinis, a panoply of carbohydrate-active enzymes and secondary metabolites.</title>
        <authorList>
            <person name="Sorensen T."/>
            <person name="Petersen C."/>
            <person name="Muurmann A.T."/>
            <person name="Christiansen J.V."/>
            <person name="Brundto M.L."/>
            <person name="Overgaard C.K."/>
            <person name="Boysen A.T."/>
            <person name="Wollenberg R.D."/>
            <person name="Larsen T.O."/>
            <person name="Sorensen J.L."/>
            <person name="Nielsen K.L."/>
            <person name="Sondergaard T.E."/>
        </authorList>
    </citation>
    <scope>NUCLEOTIDE SEQUENCE [LARGE SCALE GENOMIC DNA]</scope>
    <source>
        <strain evidence="8 9">AAU 773</strain>
    </source>
</reference>
<evidence type="ECO:0000256" key="2">
    <source>
        <dbReference type="ARBA" id="ARBA00022692"/>
    </source>
</evidence>
<gene>
    <name evidence="8" type="ORF">PGQ11_007195</name>
</gene>
<keyword evidence="9" id="KW-1185">Reference proteome</keyword>